<gene>
    <name evidence="4" type="ORF">SBD_5636</name>
</gene>
<dbReference type="EMBL" id="KB405094">
    <property type="protein sequence ID" value="EMF52560.1"/>
    <property type="molecule type" value="Genomic_DNA"/>
</dbReference>
<evidence type="ECO:0000313" key="5">
    <source>
        <dbReference type="Proteomes" id="UP000030760"/>
    </source>
</evidence>
<sequence>MTMARRKPWEVGDELWAVVEPLLPKHERRFRHPGRKRIDDRKTLQGVLFVLYTGIQWEYLPQELGFGSGPTCWRRLAEWQRAGVWEELQRVLLDRLRAADRLDFSRVTVDASHVQAKRGRSSPKVGPSPVDRARPGSKHHVLTDAHGTPLRVSLTGGHRNDVTQLLPLVDGLPPVRGKRGRPRRKPGALYADRGYDHDIYRRRLRERGIVPKIARRGQPHGSGLGRVRWVAESAIAWLHGPRRLRTRWEARDDIPPARPLHDPRPQAPSILKGPLRLDA</sequence>
<organism evidence="4 5">
    <name type="scientific">Streptomyces bottropensis ATCC 25435</name>
    <dbReference type="NCBI Taxonomy" id="1054862"/>
    <lineage>
        <taxon>Bacteria</taxon>
        <taxon>Bacillati</taxon>
        <taxon>Actinomycetota</taxon>
        <taxon>Actinomycetes</taxon>
        <taxon>Kitasatosporales</taxon>
        <taxon>Streptomycetaceae</taxon>
        <taxon>Streptomyces</taxon>
    </lineage>
</organism>
<feature type="region of interest" description="Disordered" evidence="1">
    <location>
        <begin position="255"/>
        <end position="279"/>
    </location>
</feature>
<evidence type="ECO:0000313" key="4">
    <source>
        <dbReference type="EMBL" id="EMF52560.1"/>
    </source>
</evidence>
<dbReference type="PANTHER" id="PTHR30007:SF1">
    <property type="entry name" value="BLR1914 PROTEIN"/>
    <property type="match status" value="1"/>
</dbReference>
<dbReference type="Pfam" id="PF01609">
    <property type="entry name" value="DDE_Tnp_1"/>
    <property type="match status" value="1"/>
</dbReference>
<name>M3FHY7_9ACTN</name>
<dbReference type="InterPro" id="IPR025161">
    <property type="entry name" value="IS402-like_dom"/>
</dbReference>
<accession>M3FHY7</accession>
<dbReference type="GO" id="GO:0004803">
    <property type="term" value="F:transposase activity"/>
    <property type="evidence" value="ECO:0007669"/>
    <property type="project" value="InterPro"/>
</dbReference>
<feature type="domain" description="Insertion element IS402-like" evidence="3">
    <location>
        <begin position="13"/>
        <end position="88"/>
    </location>
</feature>
<dbReference type="AlphaFoldDB" id="M3FHY7"/>
<evidence type="ECO:0000259" key="2">
    <source>
        <dbReference type="Pfam" id="PF01609"/>
    </source>
</evidence>
<protein>
    <submittedName>
        <fullName evidence="4">Transposase</fullName>
    </submittedName>
</protein>
<dbReference type="Pfam" id="PF13340">
    <property type="entry name" value="DUF4096"/>
    <property type="match status" value="1"/>
</dbReference>
<dbReference type="Proteomes" id="UP000030760">
    <property type="component" value="Unassembled WGS sequence"/>
</dbReference>
<evidence type="ECO:0000259" key="3">
    <source>
        <dbReference type="Pfam" id="PF13340"/>
    </source>
</evidence>
<dbReference type="PANTHER" id="PTHR30007">
    <property type="entry name" value="PHP DOMAIN PROTEIN"/>
    <property type="match status" value="1"/>
</dbReference>
<dbReference type="GO" id="GO:0003677">
    <property type="term" value="F:DNA binding"/>
    <property type="evidence" value="ECO:0007669"/>
    <property type="project" value="InterPro"/>
</dbReference>
<dbReference type="InterPro" id="IPR002559">
    <property type="entry name" value="Transposase_11"/>
</dbReference>
<dbReference type="NCBIfam" id="NF033580">
    <property type="entry name" value="transpos_IS5_3"/>
    <property type="match status" value="1"/>
</dbReference>
<evidence type="ECO:0000256" key="1">
    <source>
        <dbReference type="SAM" id="MobiDB-lite"/>
    </source>
</evidence>
<reference evidence="5" key="1">
    <citation type="journal article" date="2013" name="Genome Announc.">
        <title>Draft Genome Sequence of Streptomyces bottropensis ATCC 25435, a Bottromycin-Producing Actinomycete.</title>
        <authorList>
            <person name="Zhang H."/>
            <person name="Zhou W."/>
            <person name="Zhuang Y."/>
            <person name="Liang X."/>
            <person name="Liu T."/>
        </authorList>
    </citation>
    <scope>NUCLEOTIDE SEQUENCE [LARGE SCALE GENOMIC DNA]</scope>
    <source>
        <strain evidence="5">ATCC 25435</strain>
    </source>
</reference>
<feature type="domain" description="Transposase IS4-like" evidence="2">
    <location>
        <begin position="107"/>
        <end position="252"/>
    </location>
</feature>
<feature type="region of interest" description="Disordered" evidence="1">
    <location>
        <begin position="113"/>
        <end position="143"/>
    </location>
</feature>
<feature type="compositionally biased region" description="Basic and acidic residues" evidence="1">
    <location>
        <begin position="255"/>
        <end position="264"/>
    </location>
</feature>
<dbReference type="GO" id="GO:0006313">
    <property type="term" value="P:DNA transposition"/>
    <property type="evidence" value="ECO:0007669"/>
    <property type="project" value="InterPro"/>
</dbReference>
<proteinExistence type="predicted"/>